<sequence>MAELNSPAPKDFLTVSMLLGFTVHQALRLSMDNNTLRHLKVQPGSTSLSSGEPAPMASLAEKDRQSALSKRNAYVVSGQAPKT</sequence>
<proteinExistence type="predicted"/>
<dbReference type="GeneID" id="81437995"/>
<organism evidence="2 3">
    <name type="scientific">Penicillium cataractarum</name>
    <dbReference type="NCBI Taxonomy" id="2100454"/>
    <lineage>
        <taxon>Eukaryota</taxon>
        <taxon>Fungi</taxon>
        <taxon>Dikarya</taxon>
        <taxon>Ascomycota</taxon>
        <taxon>Pezizomycotina</taxon>
        <taxon>Eurotiomycetes</taxon>
        <taxon>Eurotiomycetidae</taxon>
        <taxon>Eurotiales</taxon>
        <taxon>Aspergillaceae</taxon>
        <taxon>Penicillium</taxon>
    </lineage>
</organism>
<dbReference type="EMBL" id="JAPZBS010000005">
    <property type="protein sequence ID" value="KAJ5369795.1"/>
    <property type="molecule type" value="Genomic_DNA"/>
</dbReference>
<accession>A0A9W9S1V8</accession>
<comment type="caution">
    <text evidence="2">The sequence shown here is derived from an EMBL/GenBank/DDBJ whole genome shotgun (WGS) entry which is preliminary data.</text>
</comment>
<protein>
    <submittedName>
        <fullName evidence="2">Uncharacterized protein</fullName>
    </submittedName>
</protein>
<evidence type="ECO:0000313" key="2">
    <source>
        <dbReference type="EMBL" id="KAJ5369795.1"/>
    </source>
</evidence>
<dbReference type="Proteomes" id="UP001147782">
    <property type="component" value="Unassembled WGS sequence"/>
</dbReference>
<dbReference type="AlphaFoldDB" id="A0A9W9S1V8"/>
<reference evidence="2" key="1">
    <citation type="submission" date="2022-11" db="EMBL/GenBank/DDBJ databases">
        <authorList>
            <person name="Petersen C."/>
        </authorList>
    </citation>
    <scope>NUCLEOTIDE SEQUENCE</scope>
    <source>
        <strain evidence="2">IBT 29864</strain>
    </source>
</reference>
<gene>
    <name evidence="2" type="ORF">N7496_005887</name>
</gene>
<evidence type="ECO:0000256" key="1">
    <source>
        <dbReference type="SAM" id="MobiDB-lite"/>
    </source>
</evidence>
<name>A0A9W9S1V8_9EURO</name>
<evidence type="ECO:0000313" key="3">
    <source>
        <dbReference type="Proteomes" id="UP001147782"/>
    </source>
</evidence>
<reference evidence="2" key="2">
    <citation type="journal article" date="2023" name="IMA Fungus">
        <title>Comparative genomic study of the Penicillium genus elucidates a diverse pangenome and 15 lateral gene transfer events.</title>
        <authorList>
            <person name="Petersen C."/>
            <person name="Sorensen T."/>
            <person name="Nielsen M.R."/>
            <person name="Sondergaard T.E."/>
            <person name="Sorensen J.L."/>
            <person name="Fitzpatrick D.A."/>
            <person name="Frisvad J.C."/>
            <person name="Nielsen K.L."/>
        </authorList>
    </citation>
    <scope>NUCLEOTIDE SEQUENCE</scope>
    <source>
        <strain evidence="2">IBT 29864</strain>
    </source>
</reference>
<feature type="region of interest" description="Disordered" evidence="1">
    <location>
        <begin position="41"/>
        <end position="83"/>
    </location>
</feature>
<dbReference type="RefSeq" id="XP_056554229.1">
    <property type="nucleotide sequence ID" value="XM_056698816.1"/>
</dbReference>
<keyword evidence="3" id="KW-1185">Reference proteome</keyword>